<evidence type="ECO:0000313" key="5">
    <source>
        <dbReference type="Proteomes" id="UP000007809"/>
    </source>
</evidence>
<evidence type="ECO:0000313" key="4">
    <source>
        <dbReference type="EMBL" id="AEA22798.1"/>
    </source>
</evidence>
<dbReference type="Pfam" id="PF01168">
    <property type="entry name" value="Ala_racemase_N"/>
    <property type="match status" value="1"/>
</dbReference>
<dbReference type="Gene3D" id="2.40.37.20">
    <property type="entry name" value="D-serine dehydratase-like domain"/>
    <property type="match status" value="1"/>
</dbReference>
<dbReference type="SMART" id="SM01119">
    <property type="entry name" value="D-ser_dehydrat"/>
    <property type="match status" value="1"/>
</dbReference>
<dbReference type="InterPro" id="IPR051466">
    <property type="entry name" value="D-amino_acid_metab_enzyme"/>
</dbReference>
<dbReference type="HOGENOM" id="CLU_031639_2_1_11"/>
<dbReference type="EMBL" id="CP002593">
    <property type="protein sequence ID" value="AEA22798.1"/>
    <property type="molecule type" value="Genomic_DNA"/>
</dbReference>
<proteinExistence type="inferred from homology"/>
<reference evidence="4 5" key="1">
    <citation type="journal article" date="2011" name="J. Bacteriol.">
        <title>Genome sequence of the 1,4-dioxane-degrading Pseudonocardia dioxanivorans strain CB1190.</title>
        <authorList>
            <person name="Sales C.M."/>
            <person name="Mahendra S."/>
            <person name="Grostern A."/>
            <person name="Parales R.E."/>
            <person name="Goodwin L.A."/>
            <person name="Woyke T."/>
            <person name="Nolan M."/>
            <person name="Lapidus A."/>
            <person name="Chertkov O."/>
            <person name="Ovchinnikova G."/>
            <person name="Sczyrba A."/>
            <person name="Alvarez-Cohen L."/>
        </authorList>
    </citation>
    <scope>NUCLEOTIDE SEQUENCE [LARGE SCALE GENOMIC DNA]</scope>
    <source>
        <strain evidence="5">ATCC 55486 / DSM 44775 / JCM 13855 / CB1190</strain>
    </source>
</reference>
<dbReference type="AlphaFoldDB" id="F4CNZ3"/>
<protein>
    <submittedName>
        <fullName evidence="4">Alanine racemase domain protein</fullName>
    </submittedName>
</protein>
<comment type="similarity">
    <text evidence="1">Belongs to the DSD1 family.</text>
</comment>
<keyword evidence="5" id="KW-1185">Reference proteome</keyword>
<dbReference type="InterPro" id="IPR042208">
    <property type="entry name" value="D-ser_dehydrat-like_sf"/>
</dbReference>
<feature type="domain" description="D-serine dehydratase-like" evidence="3">
    <location>
        <begin position="265"/>
        <end position="357"/>
    </location>
</feature>
<dbReference type="STRING" id="675635.Psed_0534"/>
<dbReference type="PANTHER" id="PTHR28004">
    <property type="entry name" value="ZGC:162816-RELATED"/>
    <property type="match status" value="1"/>
</dbReference>
<evidence type="ECO:0000256" key="1">
    <source>
        <dbReference type="ARBA" id="ARBA00005323"/>
    </source>
</evidence>
<organism evidence="4 5">
    <name type="scientific">Pseudonocardia dioxanivorans (strain ATCC 55486 / DSM 44775 / JCM 13855 / CB1190)</name>
    <dbReference type="NCBI Taxonomy" id="675635"/>
    <lineage>
        <taxon>Bacteria</taxon>
        <taxon>Bacillati</taxon>
        <taxon>Actinomycetota</taxon>
        <taxon>Actinomycetes</taxon>
        <taxon>Pseudonocardiales</taxon>
        <taxon>Pseudonocardiaceae</taxon>
        <taxon>Pseudonocardia</taxon>
    </lineage>
</organism>
<accession>F4CNZ3</accession>
<dbReference type="InterPro" id="IPR026956">
    <property type="entry name" value="D-ser_dehydrat-like_dom"/>
</dbReference>
<dbReference type="eggNOG" id="COG3616">
    <property type="taxonomic scope" value="Bacteria"/>
</dbReference>
<dbReference type="GO" id="GO:0036088">
    <property type="term" value="P:D-serine catabolic process"/>
    <property type="evidence" value="ECO:0007669"/>
    <property type="project" value="TreeGrafter"/>
</dbReference>
<dbReference type="PANTHER" id="PTHR28004:SF2">
    <property type="entry name" value="D-SERINE DEHYDRATASE"/>
    <property type="match status" value="1"/>
</dbReference>
<dbReference type="InterPro" id="IPR029066">
    <property type="entry name" value="PLP-binding_barrel"/>
</dbReference>
<dbReference type="Proteomes" id="UP000007809">
    <property type="component" value="Chromosome"/>
</dbReference>
<name>F4CNZ3_PSEUX</name>
<dbReference type="KEGG" id="pdx:Psed_0534"/>
<sequence>MLAAASDARNLSTITHDGLMTDEPATPYLAVDLDVLTRNLDRAAEHARAAGLRLRPHVKTHKSPEIARRQVEAGAVGLTVATVSEAEIFCRAGATDLFVAYPVWAAGPRGARLRALAQRVDLRVGVDSPEAARHLGLALAGTGASVLVEIDSGMRRSGVAPERAPEVARAADRAGLRVAGVFTFPGHGYAPGAAAGAAADESAALAKAAELLRGNGFDVLEVSGGSTPTLAASDPTVLTEVRPGVYVFNDAQQVELGTCGWDDVALTAVGTVVSREAGRVVLDAGGKVLGADRPVWATGAGRVPSVPEARVVLLSEHHAVVAFPEGVALPELGERLAMAPNHVCAAANLAREYVVSAGGAIVGRWPITAAGANV</sequence>
<dbReference type="SUPFAM" id="SSF51419">
    <property type="entry name" value="PLP-binding barrel"/>
    <property type="match status" value="1"/>
</dbReference>
<dbReference type="InterPro" id="IPR001608">
    <property type="entry name" value="Ala_racemase_N"/>
</dbReference>
<dbReference type="Gene3D" id="3.20.20.10">
    <property type="entry name" value="Alanine racemase"/>
    <property type="match status" value="1"/>
</dbReference>
<dbReference type="Pfam" id="PF14031">
    <property type="entry name" value="D-ser_dehydrat"/>
    <property type="match status" value="1"/>
</dbReference>
<evidence type="ECO:0000256" key="2">
    <source>
        <dbReference type="ARBA" id="ARBA00023239"/>
    </source>
</evidence>
<evidence type="ECO:0000259" key="3">
    <source>
        <dbReference type="SMART" id="SM01119"/>
    </source>
</evidence>
<keyword evidence="2" id="KW-0456">Lyase</keyword>
<dbReference type="GO" id="GO:0008721">
    <property type="term" value="F:D-serine ammonia-lyase activity"/>
    <property type="evidence" value="ECO:0007669"/>
    <property type="project" value="TreeGrafter"/>
</dbReference>
<gene>
    <name evidence="4" type="ordered locus">Psed_0534</name>
</gene>